<dbReference type="CDD" id="cd20318">
    <property type="entry name" value="FXYD2"/>
    <property type="match status" value="1"/>
</dbReference>
<proteinExistence type="inferred from homology"/>
<accession>A0ABI8A4A6</accession>
<dbReference type="Ensembl" id="ENSFCTT00005077212.1">
    <property type="protein sequence ID" value="ENSFCTP00005054049.1"/>
    <property type="gene ID" value="ENSFCTG00005027306.1"/>
</dbReference>
<keyword evidence="10 15" id="KW-0406">Ion transport</keyword>
<evidence type="ECO:0000256" key="16">
    <source>
        <dbReference type="SAM" id="MobiDB-lite"/>
    </source>
</evidence>
<dbReference type="InterPro" id="IPR047282">
    <property type="entry name" value="ATNG"/>
</dbReference>
<comment type="function">
    <text evidence="13">May be involved in forming the receptor site for cardiac glycoside binding or may modulate the transport function of the sodium ATPase.</text>
</comment>
<evidence type="ECO:0000256" key="2">
    <source>
        <dbReference type="ARBA" id="ARBA00005948"/>
    </source>
</evidence>
<evidence type="ECO:0000256" key="4">
    <source>
        <dbReference type="ARBA" id="ARBA00022538"/>
    </source>
</evidence>
<feature type="region of interest" description="Disordered" evidence="16">
    <location>
        <begin position="90"/>
        <end position="135"/>
    </location>
</feature>
<sequence length="209" mass="21803">MAPSISLSDLCRHPGQPGGPWHTGADGCGSLCCGSQLPPFLGCPVETRECLTWIPAPARPKGQAGEGSLVSPSSLTLSLPACGLGLTAGARREGGPQFPSRPWAASTSPLSPTEDTASSSCHGQVVPGRGRRGQWGPAQAAREMAGLLADDGGNPKGDVDPFYYDYETVRNGGLIFAALAFVVGLIIILSKRLRCGGRKKHRQVNEDEL</sequence>
<dbReference type="Pfam" id="PF02038">
    <property type="entry name" value="ATP1G1_PLM_MAT8"/>
    <property type="match status" value="1"/>
</dbReference>
<evidence type="ECO:0000256" key="15">
    <source>
        <dbReference type="RuleBase" id="RU364131"/>
    </source>
</evidence>
<evidence type="ECO:0000256" key="11">
    <source>
        <dbReference type="ARBA" id="ARBA00023136"/>
    </source>
</evidence>
<keyword evidence="3 15" id="KW-0813">Transport</keyword>
<feature type="compositionally biased region" description="Low complexity" evidence="16">
    <location>
        <begin position="123"/>
        <end position="135"/>
    </location>
</feature>
<evidence type="ECO:0000256" key="1">
    <source>
        <dbReference type="ARBA" id="ARBA00004183"/>
    </source>
</evidence>
<keyword evidence="7" id="KW-0630">Potassium</keyword>
<dbReference type="PANTHER" id="PTHR14132:SF3">
    <property type="entry name" value="SODIUM_POTASSIUM-TRANSPORTING ATPASE SUBUNIT GAMMA"/>
    <property type="match status" value="1"/>
</dbReference>
<dbReference type="GeneTree" id="ENSGT00940000153062"/>
<comment type="subunit">
    <text evidence="14">Regulatory subunit of the sodium/potassium-transporting ATPase which is composed of a catalytic alpha subunit, an auxiliary non-catalytic beta subunit and an additional regulatory subunit.</text>
</comment>
<keyword evidence="6 15" id="KW-0812">Transmembrane</keyword>
<dbReference type="Proteomes" id="UP000823872">
    <property type="component" value="Chromosome D1"/>
</dbReference>
<keyword evidence="4" id="KW-0633">Potassium transport</keyword>
<keyword evidence="9" id="KW-0915">Sodium</keyword>
<evidence type="ECO:0000313" key="17">
    <source>
        <dbReference type="Ensembl" id="ENSFCTP00005054049.1"/>
    </source>
</evidence>
<feature type="transmembrane region" description="Helical" evidence="15">
    <location>
        <begin position="172"/>
        <end position="190"/>
    </location>
</feature>
<organism evidence="17 18">
    <name type="scientific">Felis catus</name>
    <name type="common">Cat</name>
    <name type="synonym">Felis silvestris catus</name>
    <dbReference type="NCBI Taxonomy" id="9685"/>
    <lineage>
        <taxon>Eukaryota</taxon>
        <taxon>Metazoa</taxon>
        <taxon>Chordata</taxon>
        <taxon>Craniata</taxon>
        <taxon>Vertebrata</taxon>
        <taxon>Euteleostomi</taxon>
        <taxon>Mammalia</taxon>
        <taxon>Eutheria</taxon>
        <taxon>Laurasiatheria</taxon>
        <taxon>Carnivora</taxon>
        <taxon>Feliformia</taxon>
        <taxon>Felidae</taxon>
        <taxon>Felinae</taxon>
        <taxon>Felis</taxon>
    </lineage>
</organism>
<keyword evidence="8 15" id="KW-1133">Transmembrane helix</keyword>
<keyword evidence="18" id="KW-1185">Reference proteome</keyword>
<evidence type="ECO:0000256" key="12">
    <source>
        <dbReference type="ARBA" id="ARBA00023201"/>
    </source>
</evidence>
<feature type="compositionally biased region" description="Polar residues" evidence="16">
    <location>
        <begin position="105"/>
        <end position="122"/>
    </location>
</feature>
<evidence type="ECO:0000256" key="6">
    <source>
        <dbReference type="ARBA" id="ARBA00022692"/>
    </source>
</evidence>
<dbReference type="PROSITE" id="PS01310">
    <property type="entry name" value="FXYD"/>
    <property type="match status" value="1"/>
</dbReference>
<reference evidence="17 18" key="1">
    <citation type="submission" date="2021-02" db="EMBL/GenBank/DDBJ databases">
        <title>Safari Cat Assemblies.</title>
        <authorList>
            <person name="Bredemeyer K.R."/>
            <person name="Murphy W.J."/>
        </authorList>
    </citation>
    <scope>NUCLEOTIDE SEQUENCE [LARGE SCALE GENOMIC DNA]</scope>
</reference>
<keyword evidence="11 15" id="KW-0472">Membrane</keyword>
<reference evidence="17" key="2">
    <citation type="submission" date="2025-08" db="UniProtKB">
        <authorList>
            <consortium name="Ensembl"/>
        </authorList>
    </citation>
    <scope>IDENTIFICATION</scope>
    <source>
        <strain evidence="17">breed Abyssinian</strain>
    </source>
</reference>
<keyword evidence="5" id="KW-0740">Sodium/potassium transport</keyword>
<comment type="subcellular location">
    <subcellularLocation>
        <location evidence="1">Membrane</location>
        <topology evidence="1">Single-pass type III membrane protein</topology>
    </subcellularLocation>
</comment>
<evidence type="ECO:0000256" key="14">
    <source>
        <dbReference type="ARBA" id="ARBA00034793"/>
    </source>
</evidence>
<evidence type="ECO:0000256" key="10">
    <source>
        <dbReference type="ARBA" id="ARBA00023065"/>
    </source>
</evidence>
<evidence type="ECO:0000256" key="5">
    <source>
        <dbReference type="ARBA" id="ARBA00022607"/>
    </source>
</evidence>
<dbReference type="InterPro" id="IPR000272">
    <property type="entry name" value="Ion-transport_regulator_FXYD"/>
</dbReference>
<evidence type="ECO:0000256" key="9">
    <source>
        <dbReference type="ARBA" id="ARBA00023053"/>
    </source>
</evidence>
<reference evidence="17" key="3">
    <citation type="submission" date="2025-09" db="UniProtKB">
        <authorList>
            <consortium name="Ensembl"/>
        </authorList>
    </citation>
    <scope>IDENTIFICATION</scope>
    <source>
        <strain evidence="17">breed Abyssinian</strain>
    </source>
</reference>
<evidence type="ECO:0000313" key="18">
    <source>
        <dbReference type="Proteomes" id="UP000823872"/>
    </source>
</evidence>
<comment type="similarity">
    <text evidence="2 15">Belongs to the FXYD family.</text>
</comment>
<dbReference type="PANTHER" id="PTHR14132">
    <property type="entry name" value="SODIUM/POTASSIUM-TRANSPORTING ATPASE SUBUNIT GAMMA"/>
    <property type="match status" value="1"/>
</dbReference>
<evidence type="ECO:0000256" key="3">
    <source>
        <dbReference type="ARBA" id="ARBA00022448"/>
    </source>
</evidence>
<dbReference type="InterPro" id="IPR047297">
    <property type="entry name" value="FXYD_motif"/>
</dbReference>
<evidence type="ECO:0000256" key="8">
    <source>
        <dbReference type="ARBA" id="ARBA00022989"/>
    </source>
</evidence>
<keyword evidence="12" id="KW-0739">Sodium transport</keyword>
<evidence type="ECO:0000256" key="13">
    <source>
        <dbReference type="ARBA" id="ARBA00034654"/>
    </source>
</evidence>
<name>A0ABI8A4A6_FELCA</name>
<evidence type="ECO:0000256" key="7">
    <source>
        <dbReference type="ARBA" id="ARBA00022958"/>
    </source>
</evidence>
<dbReference type="Gene3D" id="1.20.5.780">
    <property type="entry name" value="Single helix bin"/>
    <property type="match status" value="1"/>
</dbReference>
<protein>
    <recommendedName>
        <fullName evidence="15">FXYD domain-containing ion transport regulator</fullName>
    </recommendedName>
</protein>